<reference evidence="5" key="2">
    <citation type="submission" date="2024-04" db="UniProtKB">
        <authorList>
            <consortium name="Ensembl"/>
        </authorList>
    </citation>
    <scope>IDENTIFICATION</scope>
</reference>
<dbReference type="Ensembl" id="ENSGACT00000014800.1">
    <property type="protein sequence ID" value="ENSGACP00000014772.1"/>
    <property type="gene ID" value="ENSGACG00000011156.1"/>
</dbReference>
<evidence type="ECO:0000256" key="1">
    <source>
        <dbReference type="ARBA" id="ARBA00005771"/>
    </source>
</evidence>
<organism evidence="5">
    <name type="scientific">Gasterosteus aculeatus</name>
    <name type="common">Three-spined stickleback</name>
    <dbReference type="NCBI Taxonomy" id="69293"/>
    <lineage>
        <taxon>Eukaryota</taxon>
        <taxon>Metazoa</taxon>
        <taxon>Chordata</taxon>
        <taxon>Craniata</taxon>
        <taxon>Vertebrata</taxon>
        <taxon>Euteleostomi</taxon>
        <taxon>Actinopterygii</taxon>
        <taxon>Neopterygii</taxon>
        <taxon>Teleostei</taxon>
        <taxon>Neoteleostei</taxon>
        <taxon>Acanthomorphata</taxon>
        <taxon>Eupercaria</taxon>
        <taxon>Perciformes</taxon>
        <taxon>Cottioidei</taxon>
        <taxon>Gasterosteales</taxon>
        <taxon>Gasterosteidae</taxon>
        <taxon>Gasterosteus</taxon>
    </lineage>
</organism>
<dbReference type="Bgee" id="ENSGACG00000011156">
    <property type="expression patterns" value="Expressed in embryo and 10 other cell types or tissues"/>
</dbReference>
<keyword evidence="2 3" id="KW-0808">Transferase</keyword>
<dbReference type="GO" id="GO:0008146">
    <property type="term" value="F:sulfotransferase activity"/>
    <property type="evidence" value="ECO:0007669"/>
    <property type="project" value="InterPro"/>
</dbReference>
<sequence length="281" mass="31213">MSANARPPTALSRMEQAKDMKEEDKLYRYDGVLYPSLMCPEEHLKALKNFEAREDDVMLVAYPKCGFNWMVGVLRKIIAEAKGVKTESKMPPLIEFFGPDVIKTVNEAPSPRLLGTHVHPDNMPASFRAKKTKILVIFRNPKDTAVSFYHFSNNNPVLPSGQSWDAFFSDFMSGDGEKKHAGIPPCCIAHTSQPFFTIPRLSCVYGLLNRVSGGFGIPLNPSGAKEGREAPQAFMGQQRAVCQRDVLKSVHGLKAESSKRHQMQESWTVSATSLCSVSPHL</sequence>
<protein>
    <recommendedName>
        <fullName evidence="3">Sulfotransferase</fullName>
        <ecNumber evidence="3">2.8.2.-</ecNumber>
    </recommendedName>
</protein>
<dbReference type="Pfam" id="PF00685">
    <property type="entry name" value="Sulfotransfer_1"/>
    <property type="match status" value="1"/>
</dbReference>
<proteinExistence type="inferred from homology"/>
<evidence type="ECO:0000256" key="2">
    <source>
        <dbReference type="ARBA" id="ARBA00022679"/>
    </source>
</evidence>
<dbReference type="Gene3D" id="3.40.50.300">
    <property type="entry name" value="P-loop containing nucleotide triphosphate hydrolases"/>
    <property type="match status" value="1"/>
</dbReference>
<evidence type="ECO:0000256" key="3">
    <source>
        <dbReference type="RuleBase" id="RU361155"/>
    </source>
</evidence>
<dbReference type="InterPro" id="IPR000863">
    <property type="entry name" value="Sulfotransferase_dom"/>
</dbReference>
<feature type="domain" description="Sulfotransferase" evidence="4">
    <location>
        <begin position="55"/>
        <end position="175"/>
    </location>
</feature>
<reference evidence="5" key="1">
    <citation type="submission" date="2006-01" db="EMBL/GenBank/DDBJ databases">
        <authorList>
            <person name="Lindblad-Toh K."/>
            <person name="Mauceli E."/>
            <person name="Grabherr M."/>
            <person name="Chang J.L."/>
            <person name="Lander E.S."/>
        </authorList>
    </citation>
    <scope>NUCLEOTIDE SEQUENCE [LARGE SCALE GENOMIC DNA]</scope>
</reference>
<dbReference type="AlphaFoldDB" id="G3PAZ8"/>
<dbReference type="SUPFAM" id="SSF52540">
    <property type="entry name" value="P-loop containing nucleoside triphosphate hydrolases"/>
    <property type="match status" value="1"/>
</dbReference>
<dbReference type="PANTHER" id="PTHR11783">
    <property type="entry name" value="SULFOTRANSFERASE SULT"/>
    <property type="match status" value="1"/>
</dbReference>
<evidence type="ECO:0000313" key="5">
    <source>
        <dbReference type="Ensembl" id="ENSGACP00000014772.1"/>
    </source>
</evidence>
<dbReference type="EC" id="2.8.2.-" evidence="3"/>
<comment type="similarity">
    <text evidence="1 3">Belongs to the sulfotransferase 1 family.</text>
</comment>
<evidence type="ECO:0000259" key="4">
    <source>
        <dbReference type="Pfam" id="PF00685"/>
    </source>
</evidence>
<accession>G3PAZ8</accession>
<name>G3PAZ8_GASAC</name>
<dbReference type="InterPro" id="IPR027417">
    <property type="entry name" value="P-loop_NTPase"/>
</dbReference>